<dbReference type="EMBL" id="CP044331">
    <property type="protein sequence ID" value="QGM96773.1"/>
    <property type="molecule type" value="Genomic_DNA"/>
</dbReference>
<evidence type="ECO:0000256" key="3">
    <source>
        <dbReference type="PIRSR" id="PIRSR605511-2"/>
    </source>
</evidence>
<evidence type="ECO:0000313" key="6">
    <source>
        <dbReference type="Proteomes" id="UP000422569"/>
    </source>
</evidence>
<feature type="domain" description="SMP-30/Gluconolactonase/LRE-like region" evidence="4">
    <location>
        <begin position="19"/>
        <end position="269"/>
    </location>
</feature>
<reference evidence="5 6" key="1">
    <citation type="submission" date="2019-09" db="EMBL/GenBank/DDBJ databases">
        <title>Isolation and complete genome sequencing of Methylocystis species.</title>
        <authorList>
            <person name="Rumah B.L."/>
            <person name="Stead C.E."/>
            <person name="Stevens B.C."/>
            <person name="Minton N.P."/>
            <person name="Grosse-Honebrink A."/>
            <person name="Zhang Y."/>
        </authorList>
    </citation>
    <scope>NUCLEOTIDE SEQUENCE [LARGE SCALE GENOMIC DNA]</scope>
    <source>
        <strain evidence="5 6">BRCS2</strain>
    </source>
</reference>
<evidence type="ECO:0000256" key="2">
    <source>
        <dbReference type="PIRSR" id="PIRSR605511-1"/>
    </source>
</evidence>
<dbReference type="AlphaFoldDB" id="A0A6B8M616"/>
<proteinExistence type="inferred from homology"/>
<dbReference type="GO" id="GO:0019853">
    <property type="term" value="P:L-ascorbic acid biosynthetic process"/>
    <property type="evidence" value="ECO:0007669"/>
    <property type="project" value="TreeGrafter"/>
</dbReference>
<dbReference type="RefSeq" id="WP_016919656.1">
    <property type="nucleotide sequence ID" value="NZ_CP044331.1"/>
</dbReference>
<dbReference type="Pfam" id="PF08450">
    <property type="entry name" value="SGL"/>
    <property type="match status" value="1"/>
</dbReference>
<evidence type="ECO:0000256" key="1">
    <source>
        <dbReference type="ARBA" id="ARBA00008853"/>
    </source>
</evidence>
<feature type="binding site" evidence="3">
    <location>
        <position position="105"/>
    </location>
    <ligand>
        <name>substrate</name>
    </ligand>
</feature>
<name>A0A6B8M616_9HYPH</name>
<dbReference type="PANTHER" id="PTHR10907:SF47">
    <property type="entry name" value="REGUCALCIN"/>
    <property type="match status" value="1"/>
</dbReference>
<evidence type="ECO:0000259" key="4">
    <source>
        <dbReference type="Pfam" id="PF08450"/>
    </source>
</evidence>
<dbReference type="GO" id="GO:0004341">
    <property type="term" value="F:gluconolactonase activity"/>
    <property type="evidence" value="ECO:0007669"/>
    <property type="project" value="TreeGrafter"/>
</dbReference>
<evidence type="ECO:0000313" key="5">
    <source>
        <dbReference type="EMBL" id="QGM96773.1"/>
    </source>
</evidence>
<dbReference type="PANTHER" id="PTHR10907">
    <property type="entry name" value="REGUCALCIN"/>
    <property type="match status" value="1"/>
</dbReference>
<feature type="binding site" evidence="3">
    <location>
        <position position="20"/>
    </location>
    <ligand>
        <name>a divalent metal cation</name>
        <dbReference type="ChEBI" id="CHEBI:60240"/>
    </ligand>
</feature>
<feature type="binding site" evidence="3">
    <location>
        <position position="103"/>
    </location>
    <ligand>
        <name>substrate</name>
    </ligand>
</feature>
<dbReference type="PRINTS" id="PR01790">
    <property type="entry name" value="SMP30FAMILY"/>
</dbReference>
<dbReference type="InterPro" id="IPR011042">
    <property type="entry name" value="6-blade_b-propeller_TolB-like"/>
</dbReference>
<keyword evidence="6" id="KW-1185">Reference proteome</keyword>
<accession>A0A6B8M616</accession>
<feature type="binding site" evidence="3">
    <location>
        <position position="211"/>
    </location>
    <ligand>
        <name>a divalent metal cation</name>
        <dbReference type="ChEBI" id="CHEBI:60240"/>
    </ligand>
</feature>
<dbReference type="InterPro" id="IPR005511">
    <property type="entry name" value="SMP-30"/>
</dbReference>
<gene>
    <name evidence="5" type="ORF">F7D14_04320</name>
</gene>
<keyword evidence="3" id="KW-0862">Zinc</keyword>
<feature type="binding site" evidence="3">
    <location>
        <position position="161"/>
    </location>
    <ligand>
        <name>a divalent metal cation</name>
        <dbReference type="ChEBI" id="CHEBI:60240"/>
    </ligand>
</feature>
<protein>
    <submittedName>
        <fullName evidence="5">SMP-30/gluconolactonase/LRE family protein</fullName>
    </submittedName>
</protein>
<dbReference type="GO" id="GO:0005509">
    <property type="term" value="F:calcium ion binding"/>
    <property type="evidence" value="ECO:0007669"/>
    <property type="project" value="TreeGrafter"/>
</dbReference>
<keyword evidence="3" id="KW-0479">Metal-binding</keyword>
<dbReference type="SUPFAM" id="SSF63829">
    <property type="entry name" value="Calcium-dependent phosphotriesterase"/>
    <property type="match status" value="1"/>
</dbReference>
<comment type="cofactor">
    <cofactor evidence="3">
        <name>Zn(2+)</name>
        <dbReference type="ChEBI" id="CHEBI:29105"/>
    </cofactor>
    <text evidence="3">Binds 1 divalent metal cation per subunit.</text>
</comment>
<feature type="active site" description="Proton donor/acceptor" evidence="2">
    <location>
        <position position="211"/>
    </location>
</feature>
<comment type="similarity">
    <text evidence="1">Belongs to the SMP-30/CGR1 family.</text>
</comment>
<sequence length="302" mass="32567">MTACSPDIGLALDVRAINGECPTWDERRQALYWIDIEEPALHRLDPATSRDEKWEMPAQIGAFAICRSGAIIAALRTGLVKLDLLERGCLHLASPPYNPLRHRFNDGKCDALGRFWIGAMHDPLASTSPETTTPAQSATPLNVLSQRGGLTQTSANAVIGNGLAWSPDARRIYYSDSPARTVWAFDFDIETASLSSKRIFAQFETSDGMPDGAAIDAEGFYWCALYGGGRIVRLSPEGALDREIRLPVSQPTMCAFGGADYGTLYITSAAHGVSASREPHAGGVFYCRPGVAGCPPALFADE</sequence>
<organism evidence="5 6">
    <name type="scientific">Methylocystis parvus</name>
    <dbReference type="NCBI Taxonomy" id="134"/>
    <lineage>
        <taxon>Bacteria</taxon>
        <taxon>Pseudomonadati</taxon>
        <taxon>Pseudomonadota</taxon>
        <taxon>Alphaproteobacteria</taxon>
        <taxon>Hyphomicrobiales</taxon>
        <taxon>Methylocystaceae</taxon>
        <taxon>Methylocystis</taxon>
    </lineage>
</organism>
<dbReference type="Gene3D" id="2.120.10.30">
    <property type="entry name" value="TolB, C-terminal domain"/>
    <property type="match status" value="1"/>
</dbReference>
<dbReference type="KEGG" id="mpar:F7D14_04320"/>
<dbReference type="InterPro" id="IPR013658">
    <property type="entry name" value="SGL"/>
</dbReference>
<dbReference type="Proteomes" id="UP000422569">
    <property type="component" value="Chromosome"/>
</dbReference>